<dbReference type="InterPro" id="IPR005146">
    <property type="entry name" value="B3/B4_tRNA-bd"/>
</dbReference>
<dbReference type="Proteomes" id="UP000176364">
    <property type="component" value="Unassembled WGS sequence"/>
</dbReference>
<dbReference type="GO" id="GO:0009328">
    <property type="term" value="C:phenylalanine-tRNA ligase complex"/>
    <property type="evidence" value="ECO:0007669"/>
    <property type="project" value="TreeGrafter"/>
</dbReference>
<protein>
    <recommendedName>
        <fullName evidence="2">phenylalanine--tRNA ligase</fullName>
        <ecNumber evidence="2">6.1.1.20</ecNumber>
    </recommendedName>
</protein>
<dbReference type="AlphaFoldDB" id="A0A1F5DV10"/>
<evidence type="ECO:0000313" key="12">
    <source>
        <dbReference type="EMBL" id="OGD58973.1"/>
    </source>
</evidence>
<dbReference type="InterPro" id="IPR005147">
    <property type="entry name" value="tRNA_synthase_B5-dom"/>
</dbReference>
<evidence type="ECO:0000256" key="1">
    <source>
        <dbReference type="ARBA" id="ARBA00001946"/>
    </source>
</evidence>
<dbReference type="GO" id="GO:0000287">
    <property type="term" value="F:magnesium ion binding"/>
    <property type="evidence" value="ECO:0007669"/>
    <property type="project" value="InterPro"/>
</dbReference>
<dbReference type="SUPFAM" id="SSF54991">
    <property type="entry name" value="Anticodon-binding domain of PheRS"/>
    <property type="match status" value="1"/>
</dbReference>
<dbReference type="InterPro" id="IPR020825">
    <property type="entry name" value="Phe-tRNA_synthase-like_B3/B4"/>
</dbReference>
<evidence type="ECO:0000256" key="4">
    <source>
        <dbReference type="ARBA" id="ARBA00022723"/>
    </source>
</evidence>
<accession>A0A1F5DV10</accession>
<dbReference type="PANTHER" id="PTHR10947:SF0">
    <property type="entry name" value="PHENYLALANINE--TRNA LIGASE BETA SUBUNIT"/>
    <property type="match status" value="1"/>
</dbReference>
<dbReference type="GO" id="GO:0005524">
    <property type="term" value="F:ATP binding"/>
    <property type="evidence" value="ECO:0007669"/>
    <property type="project" value="UniProtKB-KW"/>
</dbReference>
<dbReference type="GO" id="GO:0006432">
    <property type="term" value="P:phenylalanyl-tRNA aminoacylation"/>
    <property type="evidence" value="ECO:0007669"/>
    <property type="project" value="InterPro"/>
</dbReference>
<keyword evidence="3" id="KW-0436">Ligase</keyword>
<keyword evidence="8" id="KW-0648">Protein biosynthesis</keyword>
<dbReference type="PROSITE" id="PS51447">
    <property type="entry name" value="FDX_ACB"/>
    <property type="match status" value="1"/>
</dbReference>
<dbReference type="SMART" id="SM00873">
    <property type="entry name" value="B3_4"/>
    <property type="match status" value="1"/>
</dbReference>
<dbReference type="InterPro" id="IPR045060">
    <property type="entry name" value="Phe-tRNA-ligase_IIc_bsu"/>
</dbReference>
<gene>
    <name evidence="12" type="ORF">A3I57_00650</name>
</gene>
<feature type="non-terminal residue" evidence="12">
    <location>
        <position position="1"/>
    </location>
</feature>
<evidence type="ECO:0000256" key="9">
    <source>
        <dbReference type="ARBA" id="ARBA00023146"/>
    </source>
</evidence>
<feature type="domain" description="B5" evidence="11">
    <location>
        <begin position="258"/>
        <end position="326"/>
    </location>
</feature>
<dbReference type="InterPro" id="IPR041616">
    <property type="entry name" value="PheRS_beta_core"/>
</dbReference>
<proteinExistence type="predicted"/>
<feature type="domain" description="FDX-ACB" evidence="10">
    <location>
        <begin position="478"/>
        <end position="566"/>
    </location>
</feature>
<keyword evidence="9" id="KW-0030">Aminoacyl-tRNA synthetase</keyword>
<comment type="caution">
    <text evidence="12">The sequence shown here is derived from an EMBL/GenBank/DDBJ whole genome shotgun (WGS) entry which is preliminary data.</text>
</comment>
<comment type="cofactor">
    <cofactor evidence="1">
        <name>Mg(2+)</name>
        <dbReference type="ChEBI" id="CHEBI:18420"/>
    </cofactor>
</comment>
<sequence length="566" mass="63749">QLEKTKDDYVYHLEVTTNRVDMMSVLGIAREAAAILPQFGYKARFKTSGTLPEVDQTGSFPLEIKVNHQLCPRFSAVVINNVTIKPSPPKIKERLEKSGIRSLNNVVDISNYLMRAYGQPVHTFDCDKIKDKMILRLSRKGETLTTLDGKTFTLPGEDIVIEDGSKRLIDLCGIMGGANSAVDANTKKVLLFVQTYSAKHIRRTSMILGQRSEAAQIFEKQPDPEQIMSVLLKGIQLFKQLTGGAQSSKIIDIYPQPDKPKSVTAPLQLIKECLGVEITQPEVDKILKSLGFINNQVPSWRAKDINIPEDIVEEVARIYGYHRLPSQIMATAIPTNYPETNFYLEQQIKHWLVGFGLTEIYTNSLIGQNYPGQLKIKNALSTDWQYLRNSLIPSHTQTFAAFEIANTYHPRPGRLPEERLQLIISGFSDFAKLKGIVDALFAKLHLPVSAALTATTAVIDLEPVLKRARLYPHYRPVSTYPAIVEDMTFTLPQRTYLGPVIQAIKTVDRLIISVRLYSLFENNFTFRITYQSQTKQLSAAIIAPIRKKIVSNLKTEFKTDLVGELR</sequence>
<dbReference type="SUPFAM" id="SSF56037">
    <property type="entry name" value="PheT/TilS domain"/>
    <property type="match status" value="1"/>
</dbReference>
<dbReference type="EC" id="6.1.1.20" evidence="2"/>
<keyword evidence="5" id="KW-0547">Nucleotide-binding</keyword>
<evidence type="ECO:0000313" key="13">
    <source>
        <dbReference type="Proteomes" id="UP000176364"/>
    </source>
</evidence>
<organism evidence="12 13">
    <name type="scientific">Candidatus Beckwithbacteria bacterium RIFCSPLOWO2_02_FULL_47_23</name>
    <dbReference type="NCBI Taxonomy" id="1797463"/>
    <lineage>
        <taxon>Bacteria</taxon>
        <taxon>Candidatus Beckwithiibacteriota</taxon>
    </lineage>
</organism>
<keyword evidence="4" id="KW-0479">Metal-binding</keyword>
<dbReference type="InterPro" id="IPR009061">
    <property type="entry name" value="DNA-bd_dom_put_sf"/>
</dbReference>
<dbReference type="GO" id="GO:0003723">
    <property type="term" value="F:RNA binding"/>
    <property type="evidence" value="ECO:0007669"/>
    <property type="project" value="InterPro"/>
</dbReference>
<dbReference type="Gene3D" id="3.30.930.10">
    <property type="entry name" value="Bira Bifunctional Protein, Domain 2"/>
    <property type="match status" value="1"/>
</dbReference>
<evidence type="ECO:0000256" key="3">
    <source>
        <dbReference type="ARBA" id="ARBA00022598"/>
    </source>
</evidence>
<dbReference type="PANTHER" id="PTHR10947">
    <property type="entry name" value="PHENYLALANYL-TRNA SYNTHETASE BETA CHAIN AND LEUCINE-RICH REPEAT-CONTAINING PROTEIN 47"/>
    <property type="match status" value="1"/>
</dbReference>
<dbReference type="Pfam" id="PF03483">
    <property type="entry name" value="B3_4"/>
    <property type="match status" value="1"/>
</dbReference>
<evidence type="ECO:0000259" key="11">
    <source>
        <dbReference type="PROSITE" id="PS51483"/>
    </source>
</evidence>
<dbReference type="Pfam" id="PF17759">
    <property type="entry name" value="tRNA_synthFbeta"/>
    <property type="match status" value="1"/>
</dbReference>
<evidence type="ECO:0000256" key="2">
    <source>
        <dbReference type="ARBA" id="ARBA00012814"/>
    </source>
</evidence>
<dbReference type="SUPFAM" id="SSF55681">
    <property type="entry name" value="Class II aaRS and biotin synthetases"/>
    <property type="match status" value="1"/>
</dbReference>
<dbReference type="Gene3D" id="3.30.70.380">
    <property type="entry name" value="Ferrodoxin-fold anticodon-binding domain"/>
    <property type="match status" value="1"/>
</dbReference>
<evidence type="ECO:0000256" key="7">
    <source>
        <dbReference type="ARBA" id="ARBA00022842"/>
    </source>
</evidence>
<dbReference type="Pfam" id="PF03147">
    <property type="entry name" value="FDX-ACB"/>
    <property type="match status" value="1"/>
</dbReference>
<dbReference type="SMART" id="SM00874">
    <property type="entry name" value="B5"/>
    <property type="match status" value="1"/>
</dbReference>
<dbReference type="Gene3D" id="3.50.40.10">
    <property type="entry name" value="Phenylalanyl-trna Synthetase, Chain B, domain 3"/>
    <property type="match status" value="1"/>
</dbReference>
<dbReference type="SUPFAM" id="SSF46955">
    <property type="entry name" value="Putative DNA-binding domain"/>
    <property type="match status" value="1"/>
</dbReference>
<dbReference type="InterPro" id="IPR045864">
    <property type="entry name" value="aa-tRNA-synth_II/BPL/LPL"/>
</dbReference>
<dbReference type="SMART" id="SM00896">
    <property type="entry name" value="FDX-ACB"/>
    <property type="match status" value="1"/>
</dbReference>
<keyword evidence="7" id="KW-0460">Magnesium</keyword>
<evidence type="ECO:0000259" key="10">
    <source>
        <dbReference type="PROSITE" id="PS51447"/>
    </source>
</evidence>
<dbReference type="InterPro" id="IPR005121">
    <property type="entry name" value="Fdx_antiC-bd"/>
</dbReference>
<dbReference type="Gene3D" id="3.30.56.10">
    <property type="match status" value="2"/>
</dbReference>
<dbReference type="GO" id="GO:0004826">
    <property type="term" value="F:phenylalanine-tRNA ligase activity"/>
    <property type="evidence" value="ECO:0007669"/>
    <property type="project" value="UniProtKB-EC"/>
</dbReference>
<evidence type="ECO:0000256" key="8">
    <source>
        <dbReference type="ARBA" id="ARBA00022917"/>
    </source>
</evidence>
<dbReference type="EMBL" id="MEZQ01000042">
    <property type="protein sequence ID" value="OGD58973.1"/>
    <property type="molecule type" value="Genomic_DNA"/>
</dbReference>
<dbReference type="PROSITE" id="PS51483">
    <property type="entry name" value="B5"/>
    <property type="match status" value="1"/>
</dbReference>
<evidence type="ECO:0000256" key="6">
    <source>
        <dbReference type="ARBA" id="ARBA00022840"/>
    </source>
</evidence>
<reference evidence="12 13" key="1">
    <citation type="journal article" date="2016" name="Nat. Commun.">
        <title>Thousands of microbial genomes shed light on interconnected biogeochemical processes in an aquifer system.</title>
        <authorList>
            <person name="Anantharaman K."/>
            <person name="Brown C.T."/>
            <person name="Hug L.A."/>
            <person name="Sharon I."/>
            <person name="Castelle C.J."/>
            <person name="Probst A.J."/>
            <person name="Thomas B.C."/>
            <person name="Singh A."/>
            <person name="Wilkins M.J."/>
            <person name="Karaoz U."/>
            <person name="Brodie E.L."/>
            <person name="Williams K.H."/>
            <person name="Hubbard S.S."/>
            <person name="Banfield J.F."/>
        </authorList>
    </citation>
    <scope>NUCLEOTIDE SEQUENCE [LARGE SCALE GENOMIC DNA]</scope>
</reference>
<dbReference type="InterPro" id="IPR036690">
    <property type="entry name" value="Fdx_antiC-bd_sf"/>
</dbReference>
<name>A0A1F5DV10_9BACT</name>
<evidence type="ECO:0000256" key="5">
    <source>
        <dbReference type="ARBA" id="ARBA00022741"/>
    </source>
</evidence>
<keyword evidence="6" id="KW-0067">ATP-binding</keyword>
<dbReference type="Pfam" id="PF03484">
    <property type="entry name" value="B5"/>
    <property type="match status" value="1"/>
</dbReference>